<keyword evidence="1" id="KW-0812">Transmembrane</keyword>
<accession>A0A4Q9GQC9</accession>
<reference evidence="3" key="1">
    <citation type="submission" date="2019-02" db="EMBL/GenBank/DDBJ databases">
        <title>Glaciihabitans arcticus sp. nov., a psychrotolerant bacterium isolated from polar soil.</title>
        <authorList>
            <person name="Dahal R.H."/>
        </authorList>
    </citation>
    <scope>NUCLEOTIDE SEQUENCE [LARGE SCALE GENOMIC DNA]</scope>
    <source>
        <strain evidence="3">RP-3-7</strain>
    </source>
</reference>
<dbReference type="EMBL" id="SISG01000001">
    <property type="protein sequence ID" value="TBN56795.1"/>
    <property type="molecule type" value="Genomic_DNA"/>
</dbReference>
<name>A0A4Q9GQC9_9MICO</name>
<evidence type="ECO:0000313" key="2">
    <source>
        <dbReference type="EMBL" id="TBN56795.1"/>
    </source>
</evidence>
<keyword evidence="1" id="KW-1133">Transmembrane helix</keyword>
<evidence type="ECO:0000256" key="1">
    <source>
        <dbReference type="SAM" id="Phobius"/>
    </source>
</evidence>
<evidence type="ECO:0000313" key="3">
    <source>
        <dbReference type="Proteomes" id="UP000294194"/>
    </source>
</evidence>
<keyword evidence="1" id="KW-0472">Membrane</keyword>
<evidence type="ECO:0008006" key="4">
    <source>
        <dbReference type="Google" id="ProtNLM"/>
    </source>
</evidence>
<protein>
    <recommendedName>
        <fullName evidence="4">YcxB family protein</fullName>
    </recommendedName>
</protein>
<dbReference type="Proteomes" id="UP000294194">
    <property type="component" value="Unassembled WGS sequence"/>
</dbReference>
<feature type="transmembrane region" description="Helical" evidence="1">
    <location>
        <begin position="37"/>
        <end position="57"/>
    </location>
</feature>
<organism evidence="2 3">
    <name type="scientific">Glaciihabitans arcticus</name>
    <dbReference type="NCBI Taxonomy" id="2668039"/>
    <lineage>
        <taxon>Bacteria</taxon>
        <taxon>Bacillati</taxon>
        <taxon>Actinomycetota</taxon>
        <taxon>Actinomycetes</taxon>
        <taxon>Micrococcales</taxon>
        <taxon>Microbacteriaceae</taxon>
        <taxon>Glaciihabitans</taxon>
    </lineage>
</organism>
<comment type="caution">
    <text evidence="2">The sequence shown here is derived from an EMBL/GenBank/DDBJ whole genome shotgun (WGS) entry which is preliminary data.</text>
</comment>
<sequence>MTDEAPVPLTNRFVVPEGMAKRAARAFFRFQLTRPRAVLALVGLVLVMLGLTMLVSGDQFFERIGFTASVFLIALILALGLTYRRTYSVIGRGFAPGNVFASGFGATALALKGPLTSTEARYEVYESASLREGFVFLKQRHLNLYFILPAELFPDSSLDMVRAGMAGNEHRRQM</sequence>
<dbReference type="AlphaFoldDB" id="A0A4Q9GQC9"/>
<gene>
    <name evidence="2" type="ORF">EYE40_04925</name>
</gene>
<keyword evidence="3" id="KW-1185">Reference proteome</keyword>
<dbReference type="RefSeq" id="WP_130980905.1">
    <property type="nucleotide sequence ID" value="NZ_SISG01000001.1"/>
</dbReference>
<proteinExistence type="predicted"/>
<feature type="transmembrane region" description="Helical" evidence="1">
    <location>
        <begin position="63"/>
        <end position="83"/>
    </location>
</feature>